<evidence type="ECO:0000313" key="2">
    <source>
        <dbReference type="Proteomes" id="UP000515123"/>
    </source>
</evidence>
<dbReference type="GeneID" id="109717468"/>
<sequence>MAASAEGEGAKAKAKAKAKRSMVAIDESECSNYALRWALSNLREAISSSPLVIFNAQPFATAGYMTAAAYGAPPPELILSIQEHQKKVSLALLEKAKAICAEQGVVAETITEIGDPKEAICEAVQKMNIDLLILGSHSRGPLERFFLGSVSNYCVHNAKCPVLVVKKQN</sequence>
<evidence type="ECO:0000259" key="1">
    <source>
        <dbReference type="Pfam" id="PF00582"/>
    </source>
</evidence>
<gene>
    <name evidence="3" type="primary">LOC109717468</name>
</gene>
<dbReference type="InterPro" id="IPR006016">
    <property type="entry name" value="UspA"/>
</dbReference>
<dbReference type="CDD" id="cd23659">
    <property type="entry name" value="USP_At3g01520-like"/>
    <property type="match status" value="1"/>
</dbReference>
<dbReference type="Pfam" id="PF00582">
    <property type="entry name" value="Usp"/>
    <property type="match status" value="1"/>
</dbReference>
<proteinExistence type="predicted"/>
<keyword evidence="2" id="KW-1185">Reference proteome</keyword>
<feature type="domain" description="UspA" evidence="1">
    <location>
        <begin position="19"/>
        <end position="166"/>
    </location>
</feature>
<organism evidence="2 3">
    <name type="scientific">Ananas comosus</name>
    <name type="common">Pineapple</name>
    <name type="synonym">Ananas ananas</name>
    <dbReference type="NCBI Taxonomy" id="4615"/>
    <lineage>
        <taxon>Eukaryota</taxon>
        <taxon>Viridiplantae</taxon>
        <taxon>Streptophyta</taxon>
        <taxon>Embryophyta</taxon>
        <taxon>Tracheophyta</taxon>
        <taxon>Spermatophyta</taxon>
        <taxon>Magnoliopsida</taxon>
        <taxon>Liliopsida</taxon>
        <taxon>Poales</taxon>
        <taxon>Bromeliaceae</taxon>
        <taxon>Bromelioideae</taxon>
        <taxon>Ananas</taxon>
    </lineage>
</organism>
<reference evidence="2" key="1">
    <citation type="journal article" date="2015" name="Nat. Genet.">
        <title>The pineapple genome and the evolution of CAM photosynthesis.</title>
        <authorList>
            <person name="Ming R."/>
            <person name="VanBuren R."/>
            <person name="Wai C.M."/>
            <person name="Tang H."/>
            <person name="Schatz M.C."/>
            <person name="Bowers J.E."/>
            <person name="Lyons E."/>
            <person name="Wang M.L."/>
            <person name="Chen J."/>
            <person name="Biggers E."/>
            <person name="Zhang J."/>
            <person name="Huang L."/>
            <person name="Zhang L."/>
            <person name="Miao W."/>
            <person name="Zhang J."/>
            <person name="Ye Z."/>
            <person name="Miao C."/>
            <person name="Lin Z."/>
            <person name="Wang H."/>
            <person name="Zhou H."/>
            <person name="Yim W.C."/>
            <person name="Priest H.D."/>
            <person name="Zheng C."/>
            <person name="Woodhouse M."/>
            <person name="Edger P.P."/>
            <person name="Guyot R."/>
            <person name="Guo H.B."/>
            <person name="Guo H."/>
            <person name="Zheng G."/>
            <person name="Singh R."/>
            <person name="Sharma A."/>
            <person name="Min X."/>
            <person name="Zheng Y."/>
            <person name="Lee H."/>
            <person name="Gurtowski J."/>
            <person name="Sedlazeck F.J."/>
            <person name="Harkess A."/>
            <person name="McKain M.R."/>
            <person name="Liao Z."/>
            <person name="Fang J."/>
            <person name="Liu J."/>
            <person name="Zhang X."/>
            <person name="Zhang Q."/>
            <person name="Hu W."/>
            <person name="Qin Y."/>
            <person name="Wang K."/>
            <person name="Chen L.Y."/>
            <person name="Shirley N."/>
            <person name="Lin Y.R."/>
            <person name="Liu L.Y."/>
            <person name="Hernandez A.G."/>
            <person name="Wright C.L."/>
            <person name="Bulone V."/>
            <person name="Tuskan G.A."/>
            <person name="Heath K."/>
            <person name="Zee F."/>
            <person name="Moore P.H."/>
            <person name="Sunkar R."/>
            <person name="Leebens-Mack J.H."/>
            <person name="Mockler T."/>
            <person name="Bennetzen J.L."/>
            <person name="Freeling M."/>
            <person name="Sankoff D."/>
            <person name="Paterson A.H."/>
            <person name="Zhu X."/>
            <person name="Yang X."/>
            <person name="Smith J.A."/>
            <person name="Cushman J.C."/>
            <person name="Paull R.E."/>
            <person name="Yu Q."/>
        </authorList>
    </citation>
    <scope>NUCLEOTIDE SEQUENCE [LARGE SCALE GENOMIC DNA]</scope>
    <source>
        <strain evidence="2">cv. F153</strain>
    </source>
</reference>
<dbReference type="PANTHER" id="PTHR31964">
    <property type="entry name" value="ADENINE NUCLEOTIDE ALPHA HYDROLASES-LIKE SUPERFAMILY PROTEIN"/>
    <property type="match status" value="1"/>
</dbReference>
<dbReference type="RefSeq" id="XP_020098867.1">
    <property type="nucleotide sequence ID" value="XM_020243278.1"/>
</dbReference>
<dbReference type="InterPro" id="IPR006015">
    <property type="entry name" value="Universal_stress_UspA"/>
</dbReference>
<dbReference type="SUPFAM" id="SSF52402">
    <property type="entry name" value="Adenine nucleotide alpha hydrolases-like"/>
    <property type="match status" value="1"/>
</dbReference>
<dbReference type="PRINTS" id="PR01438">
    <property type="entry name" value="UNVRSLSTRESS"/>
</dbReference>
<name>A0A6P5FT71_ANACO</name>
<protein>
    <submittedName>
        <fullName evidence="3">Universal stress protein A-like protein isoform X1</fullName>
    </submittedName>
</protein>
<dbReference type="AlphaFoldDB" id="A0A6P5FT71"/>
<reference evidence="3" key="2">
    <citation type="submission" date="2025-08" db="UniProtKB">
        <authorList>
            <consortium name="RefSeq"/>
        </authorList>
    </citation>
    <scope>IDENTIFICATION</scope>
    <source>
        <tissue evidence="3">Leaf</tissue>
    </source>
</reference>
<dbReference type="Gene3D" id="3.40.50.620">
    <property type="entry name" value="HUPs"/>
    <property type="match status" value="1"/>
</dbReference>
<accession>A0A6P5FT71</accession>
<dbReference type="PANTHER" id="PTHR31964:SF113">
    <property type="entry name" value="USPA DOMAIN-CONTAINING PROTEIN"/>
    <property type="match status" value="1"/>
</dbReference>
<dbReference type="OrthoDB" id="843225at2759"/>
<dbReference type="InterPro" id="IPR014729">
    <property type="entry name" value="Rossmann-like_a/b/a_fold"/>
</dbReference>
<evidence type="ECO:0000313" key="3">
    <source>
        <dbReference type="RefSeq" id="XP_020098867.1"/>
    </source>
</evidence>
<dbReference type="Proteomes" id="UP000515123">
    <property type="component" value="Linkage group 11"/>
</dbReference>